<dbReference type="SUPFAM" id="SSF56235">
    <property type="entry name" value="N-terminal nucleophile aminohydrolases (Ntn hydrolases)"/>
    <property type="match status" value="1"/>
</dbReference>
<organism evidence="1 2">
    <name type="scientific">Periplaneta americana</name>
    <name type="common">American cockroach</name>
    <name type="synonym">Blatta americana</name>
    <dbReference type="NCBI Taxonomy" id="6978"/>
    <lineage>
        <taxon>Eukaryota</taxon>
        <taxon>Metazoa</taxon>
        <taxon>Ecdysozoa</taxon>
        <taxon>Arthropoda</taxon>
        <taxon>Hexapoda</taxon>
        <taxon>Insecta</taxon>
        <taxon>Pterygota</taxon>
        <taxon>Neoptera</taxon>
        <taxon>Polyneoptera</taxon>
        <taxon>Dictyoptera</taxon>
        <taxon>Blattodea</taxon>
        <taxon>Blattoidea</taxon>
        <taxon>Blattidae</taxon>
        <taxon>Blattinae</taxon>
        <taxon>Periplaneta</taxon>
    </lineage>
</organism>
<name>A0ABQ8T919_PERAM</name>
<accession>A0ABQ8T919</accession>
<dbReference type="InterPro" id="IPR001353">
    <property type="entry name" value="Proteasome_sua/b"/>
</dbReference>
<sequence>MASVLVPDFDRPGFSFENCIRNEFLAKKGFPISKAKKTGTTIVGITYRDGIILGADTRATENTIVADKTVPRFTT</sequence>
<dbReference type="EMBL" id="JAJSOF020000015">
    <property type="protein sequence ID" value="KAJ4442185.1"/>
    <property type="molecule type" value="Genomic_DNA"/>
</dbReference>
<dbReference type="GO" id="GO:0000502">
    <property type="term" value="C:proteasome complex"/>
    <property type="evidence" value="ECO:0007669"/>
    <property type="project" value="UniProtKB-KW"/>
</dbReference>
<evidence type="ECO:0000313" key="2">
    <source>
        <dbReference type="Proteomes" id="UP001148838"/>
    </source>
</evidence>
<comment type="caution">
    <text evidence="1">The sequence shown here is derived from an EMBL/GenBank/DDBJ whole genome shotgun (WGS) entry which is preliminary data.</text>
</comment>
<keyword evidence="1" id="KW-0647">Proteasome</keyword>
<protein>
    <submittedName>
        <fullName evidence="1">Proteasome subunit beta type-7</fullName>
    </submittedName>
</protein>
<evidence type="ECO:0000313" key="1">
    <source>
        <dbReference type="EMBL" id="KAJ4442185.1"/>
    </source>
</evidence>
<dbReference type="InterPro" id="IPR029055">
    <property type="entry name" value="Ntn_hydrolases_N"/>
</dbReference>
<dbReference type="Gene3D" id="3.60.20.10">
    <property type="entry name" value="Glutamine Phosphoribosylpyrophosphate, subunit 1, domain 1"/>
    <property type="match status" value="1"/>
</dbReference>
<dbReference type="Proteomes" id="UP001148838">
    <property type="component" value="Unassembled WGS sequence"/>
</dbReference>
<gene>
    <name evidence="1" type="primary">PSMB7</name>
    <name evidence="1" type="ORF">ANN_12051</name>
</gene>
<proteinExistence type="predicted"/>
<reference evidence="1 2" key="1">
    <citation type="journal article" date="2022" name="Allergy">
        <title>Genome assembly and annotation of Periplaneta americana reveal a comprehensive cockroach allergen profile.</title>
        <authorList>
            <person name="Wang L."/>
            <person name="Xiong Q."/>
            <person name="Saelim N."/>
            <person name="Wang L."/>
            <person name="Nong W."/>
            <person name="Wan A.T."/>
            <person name="Shi M."/>
            <person name="Liu X."/>
            <person name="Cao Q."/>
            <person name="Hui J.H.L."/>
            <person name="Sookrung N."/>
            <person name="Leung T.F."/>
            <person name="Tungtrongchitr A."/>
            <person name="Tsui S.K.W."/>
        </authorList>
    </citation>
    <scope>NUCLEOTIDE SEQUENCE [LARGE SCALE GENOMIC DNA]</scope>
    <source>
        <strain evidence="1">PWHHKU_190912</strain>
    </source>
</reference>
<dbReference type="Pfam" id="PF00227">
    <property type="entry name" value="Proteasome"/>
    <property type="match status" value="1"/>
</dbReference>
<keyword evidence="2" id="KW-1185">Reference proteome</keyword>